<dbReference type="EMBL" id="VTEH01000007">
    <property type="protein sequence ID" value="TYR75328.1"/>
    <property type="molecule type" value="Genomic_DNA"/>
</dbReference>
<evidence type="ECO:0000313" key="1">
    <source>
        <dbReference type="EMBL" id="TYR75328.1"/>
    </source>
</evidence>
<reference evidence="1 2" key="1">
    <citation type="submission" date="2019-08" db="EMBL/GenBank/DDBJ databases">
        <title>Bacillus genomes from the desert of Cuatro Cienegas, Coahuila.</title>
        <authorList>
            <person name="Olmedo-Alvarez G."/>
        </authorList>
    </citation>
    <scope>NUCLEOTIDE SEQUENCE [LARGE SCALE GENOMIC DNA]</scope>
    <source>
        <strain evidence="1 2">CH40_1T</strain>
    </source>
</reference>
<proteinExistence type="predicted"/>
<dbReference type="InterPro" id="IPR012674">
    <property type="entry name" value="Calycin"/>
</dbReference>
<dbReference type="AlphaFoldDB" id="A0A5D4KDC1"/>
<dbReference type="Pfam" id="PF09148">
    <property type="entry name" value="DUF1934"/>
    <property type="match status" value="1"/>
</dbReference>
<protein>
    <submittedName>
        <fullName evidence="1">DUF1934 domain-containing protein</fullName>
    </submittedName>
</protein>
<dbReference type="SUPFAM" id="SSF50814">
    <property type="entry name" value="Lipocalins"/>
    <property type="match status" value="1"/>
</dbReference>
<accession>A0A5D4KDC1</accession>
<name>A0A5D4KDC1_9BACI</name>
<dbReference type="RefSeq" id="WP_148946960.1">
    <property type="nucleotide sequence ID" value="NZ_VTEH01000007.1"/>
</dbReference>
<comment type="caution">
    <text evidence="1">The sequence shown here is derived from an EMBL/GenBank/DDBJ whole genome shotgun (WGS) entry which is preliminary data.</text>
</comment>
<organism evidence="1 2">
    <name type="scientific">Rossellomorea vietnamensis</name>
    <dbReference type="NCBI Taxonomy" id="218284"/>
    <lineage>
        <taxon>Bacteria</taxon>
        <taxon>Bacillati</taxon>
        <taxon>Bacillota</taxon>
        <taxon>Bacilli</taxon>
        <taxon>Bacillales</taxon>
        <taxon>Bacillaceae</taxon>
        <taxon>Rossellomorea</taxon>
    </lineage>
</organism>
<evidence type="ECO:0000313" key="2">
    <source>
        <dbReference type="Proteomes" id="UP000323317"/>
    </source>
</evidence>
<dbReference type="Proteomes" id="UP000323317">
    <property type="component" value="Unassembled WGS sequence"/>
</dbReference>
<dbReference type="InterPro" id="IPR015231">
    <property type="entry name" value="DUF1934"/>
</dbReference>
<sequence>MRGLKGGGIEQTEVKIHLKTRIQHGEEKDSFELFSDGRYYEKGDSFFLKYDEVQEEGTIHTIVKMKQDEEALILRSGAVKMRMVFKEDEELAGSYESQLGTLMITTKTTKLAHTGDRTRNHGEIRLAYQLFMQGNPVGKYEMNISYKEEGREQ</sequence>
<gene>
    <name evidence="1" type="ORF">FZC79_11230</name>
</gene>
<dbReference type="Gene3D" id="2.40.128.20">
    <property type="match status" value="1"/>
</dbReference>